<keyword evidence="7" id="KW-1185">Reference proteome</keyword>
<evidence type="ECO:0000256" key="3">
    <source>
        <dbReference type="ARBA" id="ARBA00023163"/>
    </source>
</evidence>
<dbReference type="Pfam" id="PF00027">
    <property type="entry name" value="cNMP_binding"/>
    <property type="match status" value="1"/>
</dbReference>
<evidence type="ECO:0000313" key="7">
    <source>
        <dbReference type="Proteomes" id="UP000624709"/>
    </source>
</evidence>
<dbReference type="PANTHER" id="PTHR24567">
    <property type="entry name" value="CRP FAMILY TRANSCRIPTIONAL REGULATORY PROTEIN"/>
    <property type="match status" value="1"/>
</dbReference>
<dbReference type="InterPro" id="IPR000595">
    <property type="entry name" value="cNMP-bd_dom"/>
</dbReference>
<accession>A0ABQ4BKB1</accession>
<dbReference type="InterPro" id="IPR036388">
    <property type="entry name" value="WH-like_DNA-bd_sf"/>
</dbReference>
<evidence type="ECO:0000256" key="2">
    <source>
        <dbReference type="ARBA" id="ARBA00023125"/>
    </source>
</evidence>
<dbReference type="PROSITE" id="PS50042">
    <property type="entry name" value="CNMP_BINDING_3"/>
    <property type="match status" value="1"/>
</dbReference>
<dbReference type="InterPro" id="IPR018490">
    <property type="entry name" value="cNMP-bd_dom_sf"/>
</dbReference>
<evidence type="ECO:0000259" key="4">
    <source>
        <dbReference type="PROSITE" id="PS50042"/>
    </source>
</evidence>
<sequence length="227" mass="24946">MREESRRVAHLAASWSPTDWAALVDSGIRRSYRAGQFLLRQGEEGSWVAALIHGRVRVVYTAAPGQEILLAVRGPGDLLGEFGYGDREPRSASALAIEPCVASLVTDSRFTTWVKDRRTRGYLDRYILAKAREAADLTWRLTRSRPSQRLAALVLTIVEANGHIRRDGASAVPMSQAQLAQAIGVARSSITPILASWKSCGLVSIERSHMIVLDVEALRRELTATQA</sequence>
<proteinExistence type="predicted"/>
<dbReference type="InterPro" id="IPR036390">
    <property type="entry name" value="WH_DNA-bd_sf"/>
</dbReference>
<evidence type="ECO:0000313" key="6">
    <source>
        <dbReference type="EMBL" id="GIE71120.1"/>
    </source>
</evidence>
<dbReference type="Proteomes" id="UP000624709">
    <property type="component" value="Unassembled WGS sequence"/>
</dbReference>
<dbReference type="CDD" id="cd00038">
    <property type="entry name" value="CAP_ED"/>
    <property type="match status" value="1"/>
</dbReference>
<dbReference type="SMART" id="SM00100">
    <property type="entry name" value="cNMP"/>
    <property type="match status" value="1"/>
</dbReference>
<gene>
    <name evidence="6" type="ORF">Apa02nite_072280</name>
</gene>
<evidence type="ECO:0000259" key="5">
    <source>
        <dbReference type="PROSITE" id="PS51063"/>
    </source>
</evidence>
<dbReference type="PROSITE" id="PS51063">
    <property type="entry name" value="HTH_CRP_2"/>
    <property type="match status" value="1"/>
</dbReference>
<dbReference type="SUPFAM" id="SSF46785">
    <property type="entry name" value="Winged helix' DNA-binding domain"/>
    <property type="match status" value="1"/>
</dbReference>
<dbReference type="SMART" id="SM00419">
    <property type="entry name" value="HTH_CRP"/>
    <property type="match status" value="1"/>
</dbReference>
<evidence type="ECO:0000256" key="1">
    <source>
        <dbReference type="ARBA" id="ARBA00023015"/>
    </source>
</evidence>
<dbReference type="Pfam" id="PF13545">
    <property type="entry name" value="HTH_Crp_2"/>
    <property type="match status" value="1"/>
</dbReference>
<feature type="domain" description="HTH crp-type" evidence="5">
    <location>
        <begin position="144"/>
        <end position="216"/>
    </location>
</feature>
<dbReference type="InterPro" id="IPR012318">
    <property type="entry name" value="HTH_CRP"/>
</dbReference>
<dbReference type="RefSeq" id="WP_203829030.1">
    <property type="nucleotide sequence ID" value="NZ_BAAATY010000002.1"/>
</dbReference>
<name>A0ABQ4BKB1_9ACTN</name>
<dbReference type="EMBL" id="BOMS01000119">
    <property type="protein sequence ID" value="GIE71120.1"/>
    <property type="molecule type" value="Genomic_DNA"/>
</dbReference>
<dbReference type="SUPFAM" id="SSF51206">
    <property type="entry name" value="cAMP-binding domain-like"/>
    <property type="match status" value="1"/>
</dbReference>
<dbReference type="Gene3D" id="1.10.10.10">
    <property type="entry name" value="Winged helix-like DNA-binding domain superfamily/Winged helix DNA-binding domain"/>
    <property type="match status" value="1"/>
</dbReference>
<organism evidence="6 7">
    <name type="scientific">Actinoplanes palleronii</name>
    <dbReference type="NCBI Taxonomy" id="113570"/>
    <lineage>
        <taxon>Bacteria</taxon>
        <taxon>Bacillati</taxon>
        <taxon>Actinomycetota</taxon>
        <taxon>Actinomycetes</taxon>
        <taxon>Micromonosporales</taxon>
        <taxon>Micromonosporaceae</taxon>
        <taxon>Actinoplanes</taxon>
    </lineage>
</organism>
<dbReference type="PANTHER" id="PTHR24567:SF68">
    <property type="entry name" value="DNA-BINDING TRANSCRIPTIONAL DUAL REGULATOR CRP"/>
    <property type="match status" value="1"/>
</dbReference>
<keyword evidence="1" id="KW-0805">Transcription regulation</keyword>
<comment type="caution">
    <text evidence="6">The sequence shown here is derived from an EMBL/GenBank/DDBJ whole genome shotgun (WGS) entry which is preliminary data.</text>
</comment>
<reference evidence="6 7" key="1">
    <citation type="submission" date="2021-01" db="EMBL/GenBank/DDBJ databases">
        <title>Whole genome shotgun sequence of Actinoplanes palleronii NBRC 14916.</title>
        <authorList>
            <person name="Komaki H."/>
            <person name="Tamura T."/>
        </authorList>
    </citation>
    <scope>NUCLEOTIDE SEQUENCE [LARGE SCALE GENOMIC DNA]</scope>
    <source>
        <strain evidence="6 7">NBRC 14916</strain>
    </source>
</reference>
<keyword evidence="2" id="KW-0238">DNA-binding</keyword>
<keyword evidence="3" id="KW-0804">Transcription</keyword>
<dbReference type="Gene3D" id="2.60.120.10">
    <property type="entry name" value="Jelly Rolls"/>
    <property type="match status" value="1"/>
</dbReference>
<protein>
    <submittedName>
        <fullName evidence="6">Cyclic nucleotide-binding protein</fullName>
    </submittedName>
</protein>
<dbReference type="InterPro" id="IPR050397">
    <property type="entry name" value="Env_Response_Regulators"/>
</dbReference>
<dbReference type="InterPro" id="IPR014710">
    <property type="entry name" value="RmlC-like_jellyroll"/>
</dbReference>
<feature type="domain" description="Cyclic nucleotide-binding" evidence="4">
    <location>
        <begin position="11"/>
        <end position="110"/>
    </location>
</feature>